<dbReference type="PANTHER" id="PTHR42852:SF6">
    <property type="entry name" value="THIOL:DISULFIDE INTERCHANGE PROTEIN DSBE"/>
    <property type="match status" value="1"/>
</dbReference>
<dbReference type="eggNOG" id="COG0526">
    <property type="taxonomic scope" value="Bacteria"/>
</dbReference>
<evidence type="ECO:0000256" key="3">
    <source>
        <dbReference type="ARBA" id="ARBA00023157"/>
    </source>
</evidence>
<name>H1YHH8_9SPHI</name>
<keyword evidence="7" id="KW-1185">Reference proteome</keyword>
<dbReference type="InterPro" id="IPR036249">
    <property type="entry name" value="Thioredoxin-like_sf"/>
</dbReference>
<protein>
    <submittedName>
        <fullName evidence="6">Redoxin domain protein</fullName>
    </submittedName>
</protein>
<reference evidence="6" key="1">
    <citation type="submission" date="2011-09" db="EMBL/GenBank/DDBJ databases">
        <title>The permanent draft genome of Mucilaginibacter paludis DSM 18603.</title>
        <authorList>
            <consortium name="US DOE Joint Genome Institute (JGI-PGF)"/>
            <person name="Lucas S."/>
            <person name="Han J."/>
            <person name="Lapidus A."/>
            <person name="Bruce D."/>
            <person name="Goodwin L."/>
            <person name="Pitluck S."/>
            <person name="Peters L."/>
            <person name="Kyrpides N."/>
            <person name="Mavromatis K."/>
            <person name="Ivanova N."/>
            <person name="Mikhailova N."/>
            <person name="Held B."/>
            <person name="Detter J.C."/>
            <person name="Tapia R."/>
            <person name="Han C."/>
            <person name="Land M."/>
            <person name="Hauser L."/>
            <person name="Markowitz V."/>
            <person name="Cheng J.-F."/>
            <person name="Hugenholtz P."/>
            <person name="Woyke T."/>
            <person name="Wu D."/>
            <person name="Tindall B."/>
            <person name="Brambilla E."/>
            <person name="Klenk H.-P."/>
            <person name="Eisen J.A."/>
        </authorList>
    </citation>
    <scope>NUCLEOTIDE SEQUENCE [LARGE SCALE GENOMIC DNA]</scope>
    <source>
        <strain evidence="6">DSM 18603</strain>
    </source>
</reference>
<dbReference type="Gene3D" id="3.40.30.10">
    <property type="entry name" value="Glutaredoxin"/>
    <property type="match status" value="1"/>
</dbReference>
<sequence>MKHILIFIALLLTIQSSTFAYKKPNYAVISGRNLNFLKDGDTIKLVFYKFGEFDMNNLSETRQQVVVKHSSFKFFVQPGQSPNYFTLYFPGMNAPNLYSNLISIGDNVVITGYKGQLNFAGKGSLTCKLLQSLTEIDHSYNYKYNWKIANMHINCALMDSSVFKQLSILEKYQGKVPANILAIIRGDILGKQESFKYAMVKHYYRAYPDSTADLLLSMSHYRNEIFSQSGYNQNEYASKSNFYTIGLIDSYRLDSCLLKGQSFALAKAYKYFKTKYAGEFRERIVSFLLYEEKENQLNNDIITNALGFVHNRNYRNVILKLKNTYSEGAYAYNFLLKDSLNNLHKMSDFKGKVVILDFWYTGCGACRKLSPILTSLEKEYIGKDVAFINISIDNHKKLWISSLRQNTYTSPLSTSLYTDGKMMDHPIIRYYNILSFPTLIVINKVGRITRNTISPLDDNGNDLRNLINDQLRF</sequence>
<accession>H1YHH8</accession>
<dbReference type="Proteomes" id="UP000002774">
    <property type="component" value="Chromosome"/>
</dbReference>
<evidence type="ECO:0000259" key="5">
    <source>
        <dbReference type="PROSITE" id="PS51352"/>
    </source>
</evidence>
<evidence type="ECO:0000256" key="2">
    <source>
        <dbReference type="ARBA" id="ARBA00022748"/>
    </source>
</evidence>
<dbReference type="SUPFAM" id="SSF52833">
    <property type="entry name" value="Thioredoxin-like"/>
    <property type="match status" value="1"/>
</dbReference>
<evidence type="ECO:0000256" key="4">
    <source>
        <dbReference type="ARBA" id="ARBA00023284"/>
    </source>
</evidence>
<evidence type="ECO:0000256" key="1">
    <source>
        <dbReference type="ARBA" id="ARBA00004196"/>
    </source>
</evidence>
<gene>
    <name evidence="6" type="ORF">Mucpa_2268</name>
</gene>
<dbReference type="InterPro" id="IPR012336">
    <property type="entry name" value="Thioredoxin-like_fold"/>
</dbReference>
<dbReference type="PROSITE" id="PS00194">
    <property type="entry name" value="THIOREDOXIN_1"/>
    <property type="match status" value="1"/>
</dbReference>
<proteinExistence type="predicted"/>
<dbReference type="HOGENOM" id="CLU_540479_0_0_10"/>
<dbReference type="EMBL" id="CM001403">
    <property type="protein sequence ID" value="EHQ26401.1"/>
    <property type="molecule type" value="Genomic_DNA"/>
</dbReference>
<dbReference type="PANTHER" id="PTHR42852">
    <property type="entry name" value="THIOL:DISULFIDE INTERCHANGE PROTEIN DSBE"/>
    <property type="match status" value="1"/>
</dbReference>
<dbReference type="GO" id="GO:0017004">
    <property type="term" value="P:cytochrome complex assembly"/>
    <property type="evidence" value="ECO:0007669"/>
    <property type="project" value="UniProtKB-KW"/>
</dbReference>
<dbReference type="GO" id="GO:0030313">
    <property type="term" value="C:cell envelope"/>
    <property type="evidence" value="ECO:0007669"/>
    <property type="project" value="UniProtKB-SubCell"/>
</dbReference>
<evidence type="ECO:0000313" key="6">
    <source>
        <dbReference type="EMBL" id="EHQ26401.1"/>
    </source>
</evidence>
<dbReference type="InterPro" id="IPR050553">
    <property type="entry name" value="Thioredoxin_ResA/DsbE_sf"/>
</dbReference>
<keyword evidence="2" id="KW-0201">Cytochrome c-type biogenesis</keyword>
<dbReference type="Pfam" id="PF13905">
    <property type="entry name" value="Thioredoxin_8"/>
    <property type="match status" value="1"/>
</dbReference>
<organism evidence="6 7">
    <name type="scientific">Mucilaginibacter paludis DSM 18603</name>
    <dbReference type="NCBI Taxonomy" id="714943"/>
    <lineage>
        <taxon>Bacteria</taxon>
        <taxon>Pseudomonadati</taxon>
        <taxon>Bacteroidota</taxon>
        <taxon>Sphingobacteriia</taxon>
        <taxon>Sphingobacteriales</taxon>
        <taxon>Sphingobacteriaceae</taxon>
        <taxon>Mucilaginibacter</taxon>
    </lineage>
</organism>
<feature type="domain" description="Thioredoxin" evidence="5">
    <location>
        <begin position="325"/>
        <end position="472"/>
    </location>
</feature>
<dbReference type="InterPro" id="IPR013766">
    <property type="entry name" value="Thioredoxin_domain"/>
</dbReference>
<dbReference type="STRING" id="714943.Mucpa_2268"/>
<dbReference type="CDD" id="cd02966">
    <property type="entry name" value="TlpA_like_family"/>
    <property type="match status" value="1"/>
</dbReference>
<comment type="subcellular location">
    <subcellularLocation>
        <location evidence="1">Cell envelope</location>
    </subcellularLocation>
</comment>
<keyword evidence="3" id="KW-1015">Disulfide bond</keyword>
<dbReference type="AlphaFoldDB" id="H1YHH8"/>
<dbReference type="InterPro" id="IPR017937">
    <property type="entry name" value="Thioredoxin_CS"/>
</dbReference>
<keyword evidence="4" id="KW-0676">Redox-active center</keyword>
<evidence type="ECO:0000313" key="7">
    <source>
        <dbReference type="Proteomes" id="UP000002774"/>
    </source>
</evidence>
<dbReference type="PROSITE" id="PS51352">
    <property type="entry name" value="THIOREDOXIN_2"/>
    <property type="match status" value="1"/>
</dbReference>